<name>A0AAD9QCT5_ACRCE</name>
<organism evidence="1 2">
    <name type="scientific">Acropora cervicornis</name>
    <name type="common">Staghorn coral</name>
    <dbReference type="NCBI Taxonomy" id="6130"/>
    <lineage>
        <taxon>Eukaryota</taxon>
        <taxon>Metazoa</taxon>
        <taxon>Cnidaria</taxon>
        <taxon>Anthozoa</taxon>
        <taxon>Hexacorallia</taxon>
        <taxon>Scleractinia</taxon>
        <taxon>Astrocoeniina</taxon>
        <taxon>Acroporidae</taxon>
        <taxon>Acropora</taxon>
    </lineage>
</organism>
<dbReference type="AlphaFoldDB" id="A0AAD9QCT5"/>
<dbReference type="EMBL" id="JARQWQ010000042">
    <property type="protein sequence ID" value="KAK2558855.1"/>
    <property type="molecule type" value="Genomic_DNA"/>
</dbReference>
<evidence type="ECO:0000313" key="2">
    <source>
        <dbReference type="Proteomes" id="UP001249851"/>
    </source>
</evidence>
<gene>
    <name evidence="1" type="ORF">P5673_018466</name>
</gene>
<comment type="caution">
    <text evidence="1">The sequence shown here is derived from an EMBL/GenBank/DDBJ whole genome shotgun (WGS) entry which is preliminary data.</text>
</comment>
<keyword evidence="2" id="KW-1185">Reference proteome</keyword>
<reference evidence="1" key="1">
    <citation type="journal article" date="2023" name="G3 (Bethesda)">
        <title>Whole genome assembly and annotation of the endangered Caribbean coral Acropora cervicornis.</title>
        <authorList>
            <person name="Selwyn J.D."/>
            <person name="Vollmer S.V."/>
        </authorList>
    </citation>
    <scope>NUCLEOTIDE SEQUENCE</scope>
    <source>
        <strain evidence="1">K2</strain>
    </source>
</reference>
<reference evidence="1" key="2">
    <citation type="journal article" date="2023" name="Science">
        <title>Genomic signatures of disease resistance in endangered staghorn corals.</title>
        <authorList>
            <person name="Vollmer S.V."/>
            <person name="Selwyn J.D."/>
            <person name="Despard B.A."/>
            <person name="Roesel C.L."/>
        </authorList>
    </citation>
    <scope>NUCLEOTIDE SEQUENCE</scope>
    <source>
        <strain evidence="1">K2</strain>
    </source>
</reference>
<dbReference type="Proteomes" id="UP001249851">
    <property type="component" value="Unassembled WGS sequence"/>
</dbReference>
<proteinExistence type="predicted"/>
<protein>
    <submittedName>
        <fullName evidence="1">Uncharacterized protein</fullName>
    </submittedName>
</protein>
<sequence>IPRQQTYSVQFELAAVYQHWRSIRDFKTRKTNNNFEKHQRQIKQSNRLKRKLSQRLSCLNKLAVLSDGDKRRAQEILSSPDALHYISLEESCDDDTVEPRSGPRPQKIRKLSWEKANRGILKRN</sequence>
<accession>A0AAD9QCT5</accession>
<feature type="non-terminal residue" evidence="1">
    <location>
        <position position="1"/>
    </location>
</feature>
<evidence type="ECO:0000313" key="1">
    <source>
        <dbReference type="EMBL" id="KAK2558855.1"/>
    </source>
</evidence>